<dbReference type="GO" id="GO:0015074">
    <property type="term" value="P:DNA integration"/>
    <property type="evidence" value="ECO:0007669"/>
    <property type="project" value="InterPro"/>
</dbReference>
<keyword evidence="2" id="KW-0695">RNA-directed DNA polymerase</keyword>
<evidence type="ECO:0000313" key="2">
    <source>
        <dbReference type="EMBL" id="MCI55144.1"/>
    </source>
</evidence>
<proteinExistence type="predicted"/>
<dbReference type="InterPro" id="IPR012337">
    <property type="entry name" value="RNaseH-like_sf"/>
</dbReference>
<comment type="caution">
    <text evidence="2">The sequence shown here is derived from an EMBL/GenBank/DDBJ whole genome shotgun (WGS) entry which is preliminary data.</text>
</comment>
<organism evidence="2 3">
    <name type="scientific">Trifolium medium</name>
    <dbReference type="NCBI Taxonomy" id="97028"/>
    <lineage>
        <taxon>Eukaryota</taxon>
        <taxon>Viridiplantae</taxon>
        <taxon>Streptophyta</taxon>
        <taxon>Embryophyta</taxon>
        <taxon>Tracheophyta</taxon>
        <taxon>Spermatophyta</taxon>
        <taxon>Magnoliopsida</taxon>
        <taxon>eudicotyledons</taxon>
        <taxon>Gunneridae</taxon>
        <taxon>Pentapetalae</taxon>
        <taxon>rosids</taxon>
        <taxon>fabids</taxon>
        <taxon>Fabales</taxon>
        <taxon>Fabaceae</taxon>
        <taxon>Papilionoideae</taxon>
        <taxon>50 kb inversion clade</taxon>
        <taxon>NPAAA clade</taxon>
        <taxon>Hologalegina</taxon>
        <taxon>IRL clade</taxon>
        <taxon>Trifolieae</taxon>
        <taxon>Trifolium</taxon>
    </lineage>
</organism>
<dbReference type="EMBL" id="LXQA010491500">
    <property type="protein sequence ID" value="MCI55144.1"/>
    <property type="molecule type" value="Genomic_DNA"/>
</dbReference>
<dbReference type="PROSITE" id="PS50994">
    <property type="entry name" value="INTEGRASE"/>
    <property type="match status" value="1"/>
</dbReference>
<feature type="non-terminal residue" evidence="2">
    <location>
        <position position="67"/>
    </location>
</feature>
<sequence>MDFITGLPKSKGYEAILVVVDRLSKYVHFIPLKHPYTARMVAEVFVKEIVRLHGIPLSIISDRDPIF</sequence>
<name>A0A392T3R9_9FABA</name>
<reference evidence="2 3" key="1">
    <citation type="journal article" date="2018" name="Front. Plant Sci.">
        <title>Red Clover (Trifolium pratense) and Zigzag Clover (T. medium) - A Picture of Genomic Similarities and Differences.</title>
        <authorList>
            <person name="Dluhosova J."/>
            <person name="Istvanek J."/>
            <person name="Nedelnik J."/>
            <person name="Repkova J."/>
        </authorList>
    </citation>
    <scope>NUCLEOTIDE SEQUENCE [LARGE SCALE GENOMIC DNA]</scope>
    <source>
        <strain evidence="3">cv. 10/8</strain>
        <tissue evidence="2">Leaf</tissue>
    </source>
</reference>
<dbReference type="PANTHER" id="PTHR35046">
    <property type="entry name" value="ZINC KNUCKLE (CCHC-TYPE) FAMILY PROTEIN"/>
    <property type="match status" value="1"/>
</dbReference>
<dbReference type="AlphaFoldDB" id="A0A392T3R9"/>
<feature type="domain" description="Integrase catalytic" evidence="1">
    <location>
        <begin position="1"/>
        <end position="67"/>
    </location>
</feature>
<dbReference type="GO" id="GO:0003964">
    <property type="term" value="F:RNA-directed DNA polymerase activity"/>
    <property type="evidence" value="ECO:0007669"/>
    <property type="project" value="UniProtKB-KW"/>
</dbReference>
<dbReference type="Gene3D" id="3.30.420.10">
    <property type="entry name" value="Ribonuclease H-like superfamily/Ribonuclease H"/>
    <property type="match status" value="1"/>
</dbReference>
<dbReference type="Proteomes" id="UP000265520">
    <property type="component" value="Unassembled WGS sequence"/>
</dbReference>
<dbReference type="InterPro" id="IPR001584">
    <property type="entry name" value="Integrase_cat-core"/>
</dbReference>
<dbReference type="InterPro" id="IPR036397">
    <property type="entry name" value="RNaseH_sf"/>
</dbReference>
<dbReference type="SUPFAM" id="SSF53098">
    <property type="entry name" value="Ribonuclease H-like"/>
    <property type="match status" value="1"/>
</dbReference>
<evidence type="ECO:0000259" key="1">
    <source>
        <dbReference type="PROSITE" id="PS50994"/>
    </source>
</evidence>
<accession>A0A392T3R9</accession>
<evidence type="ECO:0000313" key="3">
    <source>
        <dbReference type="Proteomes" id="UP000265520"/>
    </source>
</evidence>
<protein>
    <submittedName>
        <fullName evidence="2">RNA-directed DNA polymerase (Reverse transcriptase)</fullName>
    </submittedName>
</protein>
<keyword evidence="2" id="KW-0808">Transferase</keyword>
<keyword evidence="3" id="KW-1185">Reference proteome</keyword>
<dbReference type="GO" id="GO:0003676">
    <property type="term" value="F:nucleic acid binding"/>
    <property type="evidence" value="ECO:0007669"/>
    <property type="project" value="InterPro"/>
</dbReference>
<dbReference type="PANTHER" id="PTHR35046:SF26">
    <property type="entry name" value="RNA-DIRECTED DNA POLYMERASE"/>
    <property type="match status" value="1"/>
</dbReference>
<keyword evidence="2" id="KW-0548">Nucleotidyltransferase</keyword>